<evidence type="ECO:0000256" key="7">
    <source>
        <dbReference type="ARBA" id="ARBA00023136"/>
    </source>
</evidence>
<comment type="subcellular location">
    <subcellularLocation>
        <location evidence="1">Cell inner membrane</location>
        <topology evidence="1">Multi-pass membrane protein</topology>
    </subcellularLocation>
</comment>
<dbReference type="InterPro" id="IPR004681">
    <property type="entry name" value="TRAP_DctM"/>
</dbReference>
<feature type="transmembrane region" description="Helical" evidence="8">
    <location>
        <begin position="262"/>
        <end position="283"/>
    </location>
</feature>
<feature type="transmembrane region" description="Helical" evidence="8">
    <location>
        <begin position="522"/>
        <end position="539"/>
    </location>
</feature>
<feature type="transmembrane region" description="Helical" evidence="8">
    <location>
        <begin position="141"/>
        <end position="159"/>
    </location>
</feature>
<accession>A0A7G9GV79</accession>
<evidence type="ECO:0000256" key="8">
    <source>
        <dbReference type="SAM" id="Phobius"/>
    </source>
</evidence>
<dbReference type="Pfam" id="PF04290">
    <property type="entry name" value="DctQ"/>
    <property type="match status" value="1"/>
</dbReference>
<evidence type="ECO:0000256" key="5">
    <source>
        <dbReference type="ARBA" id="ARBA00022692"/>
    </source>
</evidence>
<dbReference type="InterPro" id="IPR055348">
    <property type="entry name" value="DctQ"/>
</dbReference>
<keyword evidence="6 8" id="KW-1133">Transmembrane helix</keyword>
<evidence type="ECO:0000256" key="4">
    <source>
        <dbReference type="ARBA" id="ARBA00022519"/>
    </source>
</evidence>
<evidence type="ECO:0000256" key="6">
    <source>
        <dbReference type="ARBA" id="ARBA00022989"/>
    </source>
</evidence>
<reference evidence="11 12" key="1">
    <citation type="submission" date="2020-08" db="EMBL/GenBank/DDBJ databases">
        <authorList>
            <person name="Liu C."/>
            <person name="Sun Q."/>
        </authorList>
    </citation>
    <scope>NUCLEOTIDE SEQUENCE [LARGE SCALE GENOMIC DNA]</scope>
    <source>
        <strain evidence="11 12">NSJ-57</strain>
    </source>
</reference>
<dbReference type="Pfam" id="PF06808">
    <property type="entry name" value="DctM"/>
    <property type="match status" value="1"/>
</dbReference>
<keyword evidence="5 8" id="KW-0812">Transmembrane</keyword>
<keyword evidence="2" id="KW-0813">Transport</keyword>
<keyword evidence="3" id="KW-1003">Cell membrane</keyword>
<dbReference type="AlphaFoldDB" id="A0A7G9GV79"/>
<sequence length="635" mass="69924">MKNDNKQKDITTQNCSFVDKIKGMMFEEMIGGVLFLIMFVILVLQILARQVFKSPLTWSEELAGLIFVYVGMLGISIGIRNQTHVLIDFIFKNVPTKVQKVLLTISQIIIFICIVFMGYLGNILYKKKWIFELVSLKISSGWMYLAMPLVAILMMYRFYQAYSENYKNKRVLIPPVFFVIALVAIIAILNIDPKLFDVLRISKYVKLGAYGGFITIAVWLIMVFAGVPVGWSLMAATLLYFSLGRWNVVYFASAKLIDSLNSFSLLSVPFFILTGILMNGSGITERIFNFAKALLGHYTGGMGHVNVAASLIFSGMSGSAIADAGGLGQLEIKAMRDEGYDDDICGGITAASCIIGPLVPPSISMIIYGVIANQSIAKLFLAGFVPGVLTTIALMIMNYFICKKRGYKKAKKCTFKEQVQAFKRSFWALLTPIIIIGGIFSGLFTPTEAAVIAALYSVFLGAFIYKELTLSSLFKHCVEAMAISGVTVLMIITVTFFGDMIAREQIAMKIADGFMKFADSKFTVLIMINGLLLFLGMFIDALALQFLVLPMLIPVAADVGIDLIFFGVMTTLNMMIGILTPPMGMALFVVAQVGKMSVSTVTKGVLPFLIPIFITLIVITIFPQIITFLPNLIMG</sequence>
<gene>
    <name evidence="11" type="ORF">H9Q81_06975</name>
</gene>
<evidence type="ECO:0000256" key="3">
    <source>
        <dbReference type="ARBA" id="ARBA00022475"/>
    </source>
</evidence>
<proteinExistence type="predicted"/>
<dbReference type="PANTHER" id="PTHR33362:SF3">
    <property type="entry name" value="SIALIC ACID TRAP TRANSPORTER PERMEASE PROTEIN SIAT"/>
    <property type="match status" value="1"/>
</dbReference>
<feature type="transmembrane region" description="Helical" evidence="8">
    <location>
        <begin position="574"/>
        <end position="593"/>
    </location>
</feature>
<feature type="transmembrane region" description="Helical" evidence="8">
    <location>
        <begin position="29"/>
        <end position="47"/>
    </location>
</feature>
<feature type="transmembrane region" description="Helical" evidence="8">
    <location>
        <begin position="348"/>
        <end position="371"/>
    </location>
</feature>
<evidence type="ECO:0000259" key="10">
    <source>
        <dbReference type="Pfam" id="PF06808"/>
    </source>
</evidence>
<feature type="transmembrane region" description="Helical" evidence="8">
    <location>
        <begin position="605"/>
        <end position="626"/>
    </location>
</feature>
<dbReference type="InterPro" id="IPR010656">
    <property type="entry name" value="DctM"/>
</dbReference>
<feature type="transmembrane region" description="Helical" evidence="8">
    <location>
        <begin position="480"/>
        <end position="502"/>
    </location>
</feature>
<feature type="transmembrane region" description="Helical" evidence="8">
    <location>
        <begin position="101"/>
        <end position="121"/>
    </location>
</feature>
<dbReference type="EMBL" id="CP060637">
    <property type="protein sequence ID" value="QNM14711.1"/>
    <property type="molecule type" value="Genomic_DNA"/>
</dbReference>
<feature type="transmembrane region" description="Helical" evidence="8">
    <location>
        <begin position="211"/>
        <end position="241"/>
    </location>
</feature>
<name>A0A7G9GV79_9FUSO</name>
<feature type="transmembrane region" description="Helical" evidence="8">
    <location>
        <begin position="426"/>
        <end position="444"/>
    </location>
</feature>
<keyword evidence="4" id="KW-0997">Cell inner membrane</keyword>
<evidence type="ECO:0000256" key="1">
    <source>
        <dbReference type="ARBA" id="ARBA00004429"/>
    </source>
</evidence>
<feature type="transmembrane region" description="Helical" evidence="8">
    <location>
        <begin position="377"/>
        <end position="402"/>
    </location>
</feature>
<feature type="transmembrane region" description="Helical" evidence="8">
    <location>
        <begin position="171"/>
        <end position="191"/>
    </location>
</feature>
<feature type="domain" description="TRAP C4-dicarboxylate transport system permease DctM subunit" evidence="10">
    <location>
        <begin position="218"/>
        <end position="625"/>
    </location>
</feature>
<dbReference type="Proteomes" id="UP000515913">
    <property type="component" value="Chromosome"/>
</dbReference>
<evidence type="ECO:0000313" key="11">
    <source>
        <dbReference type="EMBL" id="QNM14711.1"/>
    </source>
</evidence>
<evidence type="ECO:0000256" key="2">
    <source>
        <dbReference type="ARBA" id="ARBA00022448"/>
    </source>
</evidence>
<feature type="domain" description="Tripartite ATP-independent periplasmic transporters DctQ component" evidence="9">
    <location>
        <begin position="38"/>
        <end position="161"/>
    </location>
</feature>
<keyword evidence="7 8" id="KW-0472">Membrane</keyword>
<organism evidence="11 12">
    <name type="scientific">Fusobacterium hominis</name>
    <dbReference type="NCBI Taxonomy" id="2764326"/>
    <lineage>
        <taxon>Bacteria</taxon>
        <taxon>Fusobacteriati</taxon>
        <taxon>Fusobacteriota</taxon>
        <taxon>Fusobacteriia</taxon>
        <taxon>Fusobacteriales</taxon>
        <taxon>Fusobacteriaceae</taxon>
        <taxon>Fusobacterium</taxon>
    </lineage>
</organism>
<evidence type="ECO:0000259" key="9">
    <source>
        <dbReference type="Pfam" id="PF04290"/>
    </source>
</evidence>
<dbReference type="KEGG" id="fho:H9Q81_06975"/>
<feature type="transmembrane region" description="Helical" evidence="8">
    <location>
        <begin position="546"/>
        <end position="568"/>
    </location>
</feature>
<feature type="transmembrane region" description="Helical" evidence="8">
    <location>
        <begin position="62"/>
        <end position="80"/>
    </location>
</feature>
<feature type="transmembrane region" description="Helical" evidence="8">
    <location>
        <begin position="303"/>
        <end position="327"/>
    </location>
</feature>
<keyword evidence="12" id="KW-1185">Reference proteome</keyword>
<dbReference type="NCBIfam" id="TIGR00786">
    <property type="entry name" value="dctM"/>
    <property type="match status" value="1"/>
</dbReference>
<feature type="transmembrane region" description="Helical" evidence="8">
    <location>
        <begin position="450"/>
        <end position="468"/>
    </location>
</feature>
<dbReference type="GO" id="GO:0005886">
    <property type="term" value="C:plasma membrane"/>
    <property type="evidence" value="ECO:0007669"/>
    <property type="project" value="UniProtKB-SubCell"/>
</dbReference>
<dbReference type="GO" id="GO:0022857">
    <property type="term" value="F:transmembrane transporter activity"/>
    <property type="evidence" value="ECO:0007669"/>
    <property type="project" value="TreeGrafter"/>
</dbReference>
<protein>
    <submittedName>
        <fullName evidence="11">TRAP transporter large permease subunit</fullName>
    </submittedName>
</protein>
<evidence type="ECO:0000313" key="12">
    <source>
        <dbReference type="Proteomes" id="UP000515913"/>
    </source>
</evidence>
<dbReference type="PANTHER" id="PTHR33362">
    <property type="entry name" value="SIALIC ACID TRAP TRANSPORTER PERMEASE PROTEIN SIAT-RELATED"/>
    <property type="match status" value="1"/>
</dbReference>